<dbReference type="InterPro" id="IPR014284">
    <property type="entry name" value="RNA_pol_sigma-70_dom"/>
</dbReference>
<evidence type="ECO:0000313" key="7">
    <source>
        <dbReference type="EMBL" id="POY38602.1"/>
    </source>
</evidence>
<dbReference type="InterPro" id="IPR013325">
    <property type="entry name" value="RNA_pol_sigma_r2"/>
</dbReference>
<evidence type="ECO:0000313" key="8">
    <source>
        <dbReference type="Proteomes" id="UP000236893"/>
    </source>
</evidence>
<proteinExistence type="inferred from homology"/>
<dbReference type="Proteomes" id="UP000236893">
    <property type="component" value="Unassembled WGS sequence"/>
</dbReference>
<dbReference type="InterPro" id="IPR036388">
    <property type="entry name" value="WH-like_DNA-bd_sf"/>
</dbReference>
<comment type="similarity">
    <text evidence="1">Belongs to the sigma-70 factor family. ECF subfamily.</text>
</comment>
<dbReference type="GO" id="GO:0016987">
    <property type="term" value="F:sigma factor activity"/>
    <property type="evidence" value="ECO:0007669"/>
    <property type="project" value="UniProtKB-KW"/>
</dbReference>
<dbReference type="AlphaFoldDB" id="A0A2S5A8B9"/>
<evidence type="ECO:0000256" key="4">
    <source>
        <dbReference type="ARBA" id="ARBA00023163"/>
    </source>
</evidence>
<dbReference type="InterPro" id="IPR007627">
    <property type="entry name" value="RNA_pol_sigma70_r2"/>
</dbReference>
<comment type="caution">
    <text evidence="7">The sequence shown here is derived from an EMBL/GenBank/DDBJ whole genome shotgun (WGS) entry which is preliminary data.</text>
</comment>
<dbReference type="PANTHER" id="PTHR43133:SF46">
    <property type="entry name" value="RNA POLYMERASE SIGMA-70 FACTOR ECF SUBFAMILY"/>
    <property type="match status" value="1"/>
</dbReference>
<dbReference type="SUPFAM" id="SSF88946">
    <property type="entry name" value="Sigma2 domain of RNA polymerase sigma factors"/>
    <property type="match status" value="1"/>
</dbReference>
<reference evidence="7 8" key="1">
    <citation type="submission" date="2018-01" db="EMBL/GenBank/DDBJ databases">
        <authorList>
            <person name="Gaut B.S."/>
            <person name="Morton B.R."/>
            <person name="Clegg M.T."/>
            <person name="Duvall M.R."/>
        </authorList>
    </citation>
    <scope>NUCLEOTIDE SEQUENCE [LARGE SCALE GENOMIC DNA]</scope>
    <source>
        <strain evidence="7 8">HR-AV</strain>
    </source>
</reference>
<dbReference type="InterPro" id="IPR039425">
    <property type="entry name" value="RNA_pol_sigma-70-like"/>
</dbReference>
<feature type="domain" description="RNA polymerase sigma-70 region 2" evidence="5">
    <location>
        <begin position="10"/>
        <end position="76"/>
    </location>
</feature>
<dbReference type="InterPro" id="IPR013249">
    <property type="entry name" value="RNA_pol_sigma70_r4_t2"/>
</dbReference>
<keyword evidence="3" id="KW-0731">Sigma factor</keyword>
<organism evidence="7 8">
    <name type="scientific">Solitalea longa</name>
    <dbReference type="NCBI Taxonomy" id="2079460"/>
    <lineage>
        <taxon>Bacteria</taxon>
        <taxon>Pseudomonadati</taxon>
        <taxon>Bacteroidota</taxon>
        <taxon>Sphingobacteriia</taxon>
        <taxon>Sphingobacteriales</taxon>
        <taxon>Sphingobacteriaceae</taxon>
        <taxon>Solitalea</taxon>
    </lineage>
</organism>
<feature type="domain" description="RNA polymerase sigma factor 70 region 4 type 2" evidence="6">
    <location>
        <begin position="111"/>
        <end position="161"/>
    </location>
</feature>
<dbReference type="SUPFAM" id="SSF88659">
    <property type="entry name" value="Sigma3 and sigma4 domains of RNA polymerase sigma factors"/>
    <property type="match status" value="1"/>
</dbReference>
<evidence type="ECO:0000256" key="2">
    <source>
        <dbReference type="ARBA" id="ARBA00023015"/>
    </source>
</evidence>
<dbReference type="Gene3D" id="1.10.10.10">
    <property type="entry name" value="Winged helix-like DNA-binding domain superfamily/Winged helix DNA-binding domain"/>
    <property type="match status" value="1"/>
</dbReference>
<evidence type="ECO:0008006" key="9">
    <source>
        <dbReference type="Google" id="ProtNLM"/>
    </source>
</evidence>
<dbReference type="GO" id="GO:0003677">
    <property type="term" value="F:DNA binding"/>
    <property type="evidence" value="ECO:0007669"/>
    <property type="project" value="InterPro"/>
</dbReference>
<keyword evidence="8" id="KW-1185">Reference proteome</keyword>
<dbReference type="PANTHER" id="PTHR43133">
    <property type="entry name" value="RNA POLYMERASE ECF-TYPE SIGMA FACTO"/>
    <property type="match status" value="1"/>
</dbReference>
<dbReference type="InterPro" id="IPR013324">
    <property type="entry name" value="RNA_pol_sigma_r3/r4-like"/>
</dbReference>
<sequence length="181" mass="21051">MITRREVEGLFHANYKNLCLIAVRYLHDIDLAKDIVQEFFVHLLSKHEQIQLKGSFEAYAVRSVKYLCISHLRSQKYTNTNYQVEELPDIAFDPYGLIEDENERSEIVFKLNLALQKLPSERLKIFLMSNLEGLSYAEIAEKNEISINTVKTQIKRSYAALRAELSEISLVSLMLFFKKNS</sequence>
<dbReference type="EMBL" id="PQVF01000002">
    <property type="protein sequence ID" value="POY38602.1"/>
    <property type="molecule type" value="Genomic_DNA"/>
</dbReference>
<dbReference type="NCBIfam" id="TIGR02937">
    <property type="entry name" value="sigma70-ECF"/>
    <property type="match status" value="1"/>
</dbReference>
<accession>A0A2S5A8B9</accession>
<gene>
    <name evidence="7" type="ORF">C3K47_04190</name>
</gene>
<protein>
    <recommendedName>
        <fullName evidence="9">RNA polymerase sigma-70 factor</fullName>
    </recommendedName>
</protein>
<name>A0A2S5A8B9_9SPHI</name>
<keyword evidence="2" id="KW-0805">Transcription regulation</keyword>
<evidence type="ECO:0000256" key="3">
    <source>
        <dbReference type="ARBA" id="ARBA00023082"/>
    </source>
</evidence>
<dbReference type="GO" id="GO:0006352">
    <property type="term" value="P:DNA-templated transcription initiation"/>
    <property type="evidence" value="ECO:0007669"/>
    <property type="project" value="InterPro"/>
</dbReference>
<keyword evidence="4" id="KW-0804">Transcription</keyword>
<evidence type="ECO:0000259" key="5">
    <source>
        <dbReference type="Pfam" id="PF04542"/>
    </source>
</evidence>
<dbReference type="Pfam" id="PF08281">
    <property type="entry name" value="Sigma70_r4_2"/>
    <property type="match status" value="1"/>
</dbReference>
<dbReference type="Pfam" id="PF04542">
    <property type="entry name" value="Sigma70_r2"/>
    <property type="match status" value="1"/>
</dbReference>
<dbReference type="Gene3D" id="1.10.1740.10">
    <property type="match status" value="1"/>
</dbReference>
<evidence type="ECO:0000256" key="1">
    <source>
        <dbReference type="ARBA" id="ARBA00010641"/>
    </source>
</evidence>
<evidence type="ECO:0000259" key="6">
    <source>
        <dbReference type="Pfam" id="PF08281"/>
    </source>
</evidence>